<dbReference type="SUPFAM" id="SSF50998">
    <property type="entry name" value="Quinoprotein alcohol dehydrogenase-like"/>
    <property type="match status" value="1"/>
</dbReference>
<dbReference type="GO" id="GO:0008876">
    <property type="term" value="F:quinoprotein glucose dehydrogenase activity"/>
    <property type="evidence" value="ECO:0007669"/>
    <property type="project" value="TreeGrafter"/>
</dbReference>
<dbReference type="InterPro" id="IPR017511">
    <property type="entry name" value="PQQ_mDH"/>
</dbReference>
<dbReference type="InterPro" id="IPR011047">
    <property type="entry name" value="Quinoprotein_ADH-like_sf"/>
</dbReference>
<keyword evidence="6" id="KW-1185">Reference proteome</keyword>
<evidence type="ECO:0000256" key="1">
    <source>
        <dbReference type="ARBA" id="ARBA00001931"/>
    </source>
</evidence>
<reference evidence="5 6" key="1">
    <citation type="submission" date="2018-07" db="EMBL/GenBank/DDBJ databases">
        <title>Genomic Encyclopedia of Type Strains, Phase IV (KMG-IV): sequencing the most valuable type-strain genomes for metagenomic binning, comparative biology and taxonomic classification.</title>
        <authorList>
            <person name="Goeker M."/>
        </authorList>
    </citation>
    <scope>NUCLEOTIDE SEQUENCE [LARGE SCALE GENOMIC DNA]</scope>
    <source>
        <strain evidence="5 6">DSM 26725</strain>
    </source>
</reference>
<dbReference type="GO" id="GO:0016020">
    <property type="term" value="C:membrane"/>
    <property type="evidence" value="ECO:0007669"/>
    <property type="project" value="InterPro"/>
</dbReference>
<gene>
    <name evidence="5" type="ORF">DFR46_0242</name>
</gene>
<evidence type="ECO:0000256" key="2">
    <source>
        <dbReference type="ARBA" id="ARBA00008156"/>
    </source>
</evidence>
<dbReference type="Pfam" id="PF01011">
    <property type="entry name" value="PQQ"/>
    <property type="match status" value="1"/>
</dbReference>
<evidence type="ECO:0000256" key="3">
    <source>
        <dbReference type="ARBA" id="ARBA00023002"/>
    </source>
</evidence>
<accession>A0A3D9FBT9</accession>
<organism evidence="5 6">
    <name type="scientific">Parasphingopyxis lamellibrachiae</name>
    <dbReference type="NCBI Taxonomy" id="680125"/>
    <lineage>
        <taxon>Bacteria</taxon>
        <taxon>Pseudomonadati</taxon>
        <taxon>Pseudomonadota</taxon>
        <taxon>Alphaproteobacteria</taxon>
        <taxon>Sphingomonadales</taxon>
        <taxon>Sphingomonadaceae</taxon>
        <taxon>Parasphingopyxis</taxon>
    </lineage>
</organism>
<dbReference type="CDD" id="cd10280">
    <property type="entry name" value="PQQ_mGDH"/>
    <property type="match status" value="1"/>
</dbReference>
<comment type="similarity">
    <text evidence="2">Belongs to the bacterial PQQ dehydrogenase family.</text>
</comment>
<dbReference type="InterPro" id="IPR002372">
    <property type="entry name" value="PQQ_rpt_dom"/>
</dbReference>
<evidence type="ECO:0000313" key="5">
    <source>
        <dbReference type="EMBL" id="RED15255.1"/>
    </source>
</evidence>
<comment type="caution">
    <text evidence="5">The sequence shown here is derived from an EMBL/GenBank/DDBJ whole genome shotgun (WGS) entry which is preliminary data.</text>
</comment>
<dbReference type="Gene3D" id="2.140.10.10">
    <property type="entry name" value="Quinoprotein alcohol dehydrogenase-like superfamily"/>
    <property type="match status" value="2"/>
</dbReference>
<dbReference type="GO" id="GO:0048038">
    <property type="term" value="F:quinone binding"/>
    <property type="evidence" value="ECO:0007669"/>
    <property type="project" value="InterPro"/>
</dbReference>
<evidence type="ECO:0000259" key="4">
    <source>
        <dbReference type="Pfam" id="PF01011"/>
    </source>
</evidence>
<evidence type="ECO:0000313" key="6">
    <source>
        <dbReference type="Proteomes" id="UP000256310"/>
    </source>
</evidence>
<comment type="cofactor">
    <cofactor evidence="1">
        <name>pyrroloquinoline quinone</name>
        <dbReference type="ChEBI" id="CHEBI:58442"/>
    </cofactor>
</comment>
<dbReference type="PANTHER" id="PTHR32303:SF4">
    <property type="entry name" value="QUINOPROTEIN GLUCOSE DEHYDROGENASE"/>
    <property type="match status" value="1"/>
</dbReference>
<proteinExistence type="inferred from homology"/>
<dbReference type="EMBL" id="QRDP01000004">
    <property type="protein sequence ID" value="RED15255.1"/>
    <property type="molecule type" value="Genomic_DNA"/>
</dbReference>
<dbReference type="InterPro" id="IPR018391">
    <property type="entry name" value="PQQ_b-propeller_rpt"/>
</dbReference>
<dbReference type="RefSeq" id="WP_211306356.1">
    <property type="nucleotide sequence ID" value="NZ_QRDP01000004.1"/>
</dbReference>
<dbReference type="AlphaFoldDB" id="A0A3D9FBT9"/>
<feature type="domain" description="Pyrrolo-quinoline quinone repeat" evidence="4">
    <location>
        <begin position="57"/>
        <end position="651"/>
    </location>
</feature>
<name>A0A3D9FBT9_9SPHN</name>
<keyword evidence="3" id="KW-0560">Oxidoreductase</keyword>
<dbReference type="SMART" id="SM00564">
    <property type="entry name" value="PQQ"/>
    <property type="match status" value="5"/>
</dbReference>
<dbReference type="PANTHER" id="PTHR32303">
    <property type="entry name" value="QUINOPROTEIN ALCOHOL DEHYDROGENASE (CYTOCHROME C)"/>
    <property type="match status" value="1"/>
</dbReference>
<sequence length="676" mass="71917">MRFTPIRIGLLLLGAILTISLLGGSVIWSMLGLTDDLGIDGRAEIVRSGAADIGEGWPAYGGDRGGNRYSAAGQITTENVANLAIAWTHRSGALDGRDDVIGRTALETTPILVEGSLIFCTQFNQVIALDPGTGEEKWRHDPEIAGDQRPANQFTCRGVSYWQDSEAEAGAPCASRIFTGTSDARLIALDTRTGALCEGFGGAGEVRLEPSITLRWPGEFQITSAPAVIGDVIVTGSAISDNLRTEAPQGTVHGFDARTGEILWRFNPVPRDPDDPTRSSWAGNSADTVGHANVWSTMSVDEERGLMFLPTSSPSPDYYGGARAGDNHYANSVVALNGETGEVVWHFQTVHHDVWDYDLPAQPSLVTVWRDGEAHDVVVQVAKTGLVFVLDRETGESFLPIEERPVPQGGVEGEILSPTQPFPVNTPPVVPNRLRPFADAFGITLWDRLACASRIRNLRGEGLFTPPGLDGLLAYPFSGGGANWGGAAYDPNRNLLVINMSNLAQAIHLVPGAEEESDITDLADDAEFAPMEGVPYAMTRETLLSPLGLPCNAPPWGVLAGIDLASGEIVWRQTIGTTEDLAPGGLALPIGTPNFGGPIVTGGNLVFIGATLDDYLRAFDVETGEELWKGRLPAGGQATPMTYEWEGRQYVVIAAGGHGSSGTRPGDFMVAFALPG</sequence>
<protein>
    <submittedName>
        <fullName evidence="5">Quinoprotein glucose dehydrogenase</fullName>
    </submittedName>
</protein>
<dbReference type="Proteomes" id="UP000256310">
    <property type="component" value="Unassembled WGS sequence"/>
</dbReference>